<evidence type="ECO:0000256" key="10">
    <source>
        <dbReference type="ARBA" id="ARBA00022705"/>
    </source>
</evidence>
<name>A0A381SP35_9ZZZZ</name>
<keyword evidence="8" id="KW-0808">Transferase</keyword>
<evidence type="ECO:0000256" key="7">
    <source>
        <dbReference type="ARBA" id="ARBA00022490"/>
    </source>
</evidence>
<dbReference type="SUPFAM" id="SSF56672">
    <property type="entry name" value="DNA/RNA polymerases"/>
    <property type="match status" value="1"/>
</dbReference>
<evidence type="ECO:0000256" key="6">
    <source>
        <dbReference type="ARBA" id="ARBA00022457"/>
    </source>
</evidence>
<feature type="domain" description="UmuC" evidence="18">
    <location>
        <begin position="2"/>
        <end position="184"/>
    </location>
</feature>
<dbReference type="GO" id="GO:0006281">
    <property type="term" value="P:DNA repair"/>
    <property type="evidence" value="ECO:0007669"/>
    <property type="project" value="UniProtKB-KW"/>
</dbReference>
<dbReference type="CDD" id="cd03586">
    <property type="entry name" value="PolY_Pol_IV_kappa"/>
    <property type="match status" value="1"/>
</dbReference>
<dbReference type="PANTHER" id="PTHR11076">
    <property type="entry name" value="DNA REPAIR POLYMERASE UMUC / TRANSFERASE FAMILY MEMBER"/>
    <property type="match status" value="1"/>
</dbReference>
<keyword evidence="11" id="KW-0479">Metal-binding</keyword>
<accession>A0A381SP35</accession>
<comment type="subunit">
    <text evidence="4">Monomer.</text>
</comment>
<dbReference type="Gene3D" id="3.30.1490.100">
    <property type="entry name" value="DNA polymerase, Y-family, little finger domain"/>
    <property type="match status" value="1"/>
</dbReference>
<dbReference type="InterPro" id="IPR022880">
    <property type="entry name" value="DNApol_IV"/>
</dbReference>
<dbReference type="FunFam" id="3.30.1490.100:FF:000004">
    <property type="entry name" value="DNA polymerase IV"/>
    <property type="match status" value="1"/>
</dbReference>
<dbReference type="InterPro" id="IPR043502">
    <property type="entry name" value="DNA/RNA_pol_sf"/>
</dbReference>
<reference evidence="19" key="1">
    <citation type="submission" date="2018-05" db="EMBL/GenBank/DDBJ databases">
        <authorList>
            <person name="Lanie J.A."/>
            <person name="Ng W.-L."/>
            <person name="Kazmierczak K.M."/>
            <person name="Andrzejewski T.M."/>
            <person name="Davidsen T.M."/>
            <person name="Wayne K.J."/>
            <person name="Tettelin H."/>
            <person name="Glass J.I."/>
            <person name="Rusch D."/>
            <person name="Podicherti R."/>
            <person name="Tsui H.-C.T."/>
            <person name="Winkler M.E."/>
        </authorList>
    </citation>
    <scope>NUCLEOTIDE SEQUENCE</scope>
</reference>
<sequence>MIAHVDMDCFFVALERLKDPSLKGKPVAVGVDPEIGRSVVTSASYEARKFGVRSAMPMAVAIRRCPELVVVPTDFDLYNHYHFKVKEIFQSFSPMVEMTSIDEGYIDLSGTERLWGGPMETGERIRWTVKQMTQLDCTVGMARTKLTAKIASSEAKPNGLLWIPVETEAYFLAPLPVKVIPGVGATTATLLKSFGLEQVGQIAAAGELLMESTLGTTGRWLWYASMGKYESELLPEWERKSISKETTFRTDTTDPQYITAVLHMLTEKVCRRLRKEQKAARTVSVKLRYEDFDTIDRSRTLSQPESRDSSLFYVAKELMFSVITRRVGIRLIGVGLSNLIGSGRQTNLFDEGEWIKGWHRLEAIDKARSRFGFNAVLAGEAIRLAEKR</sequence>
<dbReference type="Gene3D" id="1.10.150.20">
    <property type="entry name" value="5' to 3' exonuclease, C-terminal subdomain"/>
    <property type="match status" value="1"/>
</dbReference>
<evidence type="ECO:0000256" key="5">
    <source>
        <dbReference type="ARBA" id="ARBA00012417"/>
    </source>
</evidence>
<protein>
    <recommendedName>
        <fullName evidence="5">DNA-directed DNA polymerase</fullName>
        <ecNumber evidence="5">2.7.7.7</ecNumber>
    </recommendedName>
</protein>
<keyword evidence="16" id="KW-0234">DNA repair</keyword>
<evidence type="ECO:0000256" key="15">
    <source>
        <dbReference type="ARBA" id="ARBA00023125"/>
    </source>
</evidence>
<dbReference type="GO" id="GO:0009432">
    <property type="term" value="P:SOS response"/>
    <property type="evidence" value="ECO:0007669"/>
    <property type="project" value="TreeGrafter"/>
</dbReference>
<dbReference type="GO" id="GO:0046872">
    <property type="term" value="F:metal ion binding"/>
    <property type="evidence" value="ECO:0007669"/>
    <property type="project" value="UniProtKB-KW"/>
</dbReference>
<evidence type="ECO:0000256" key="17">
    <source>
        <dbReference type="ARBA" id="ARBA00049244"/>
    </source>
</evidence>
<dbReference type="InterPro" id="IPR001126">
    <property type="entry name" value="UmuC"/>
</dbReference>
<dbReference type="Pfam" id="PF11799">
    <property type="entry name" value="IMS_C"/>
    <property type="match status" value="1"/>
</dbReference>
<evidence type="ECO:0000256" key="4">
    <source>
        <dbReference type="ARBA" id="ARBA00011245"/>
    </source>
</evidence>
<dbReference type="PANTHER" id="PTHR11076:SF33">
    <property type="entry name" value="DNA POLYMERASE KAPPA"/>
    <property type="match status" value="1"/>
</dbReference>
<dbReference type="Pfam" id="PF00817">
    <property type="entry name" value="IMS"/>
    <property type="match status" value="1"/>
</dbReference>
<comment type="cofactor">
    <cofactor evidence="1">
        <name>Mg(2+)</name>
        <dbReference type="ChEBI" id="CHEBI:18420"/>
    </cofactor>
</comment>
<keyword evidence="6" id="KW-0515">Mutator protein</keyword>
<dbReference type="SUPFAM" id="SSF100879">
    <property type="entry name" value="Lesion bypass DNA polymerase (Y-family), little finger domain"/>
    <property type="match status" value="1"/>
</dbReference>
<dbReference type="GO" id="GO:0003887">
    <property type="term" value="F:DNA-directed DNA polymerase activity"/>
    <property type="evidence" value="ECO:0007669"/>
    <property type="project" value="UniProtKB-KW"/>
</dbReference>
<proteinExistence type="inferred from homology"/>
<keyword evidence="13" id="KW-0460">Magnesium</keyword>
<organism evidence="19">
    <name type="scientific">marine metagenome</name>
    <dbReference type="NCBI Taxonomy" id="408172"/>
    <lineage>
        <taxon>unclassified sequences</taxon>
        <taxon>metagenomes</taxon>
        <taxon>ecological metagenomes</taxon>
    </lineage>
</organism>
<evidence type="ECO:0000256" key="13">
    <source>
        <dbReference type="ARBA" id="ARBA00022842"/>
    </source>
</evidence>
<evidence type="ECO:0000256" key="16">
    <source>
        <dbReference type="ARBA" id="ARBA00023204"/>
    </source>
</evidence>
<dbReference type="GO" id="GO:0003684">
    <property type="term" value="F:damaged DNA binding"/>
    <property type="evidence" value="ECO:0007669"/>
    <property type="project" value="InterPro"/>
</dbReference>
<dbReference type="EMBL" id="UINC01003315">
    <property type="protein sequence ID" value="SVA05229.1"/>
    <property type="molecule type" value="Genomic_DNA"/>
</dbReference>
<keyword evidence="12" id="KW-0227">DNA damage</keyword>
<dbReference type="GO" id="GO:0006260">
    <property type="term" value="P:DNA replication"/>
    <property type="evidence" value="ECO:0007669"/>
    <property type="project" value="UniProtKB-KW"/>
</dbReference>
<keyword evidence="7" id="KW-0963">Cytoplasm</keyword>
<dbReference type="GO" id="GO:0005829">
    <property type="term" value="C:cytosol"/>
    <property type="evidence" value="ECO:0007669"/>
    <property type="project" value="TreeGrafter"/>
</dbReference>
<evidence type="ECO:0000256" key="1">
    <source>
        <dbReference type="ARBA" id="ARBA00001946"/>
    </source>
</evidence>
<gene>
    <name evidence="19" type="ORF">METZ01_LOCUS58083</name>
</gene>
<comment type="subcellular location">
    <subcellularLocation>
        <location evidence="2">Cytoplasm</location>
    </subcellularLocation>
</comment>
<dbReference type="NCBIfam" id="NF002677">
    <property type="entry name" value="PRK02406.1"/>
    <property type="match status" value="1"/>
</dbReference>
<keyword evidence="9" id="KW-0548">Nucleotidyltransferase</keyword>
<evidence type="ECO:0000256" key="2">
    <source>
        <dbReference type="ARBA" id="ARBA00004496"/>
    </source>
</evidence>
<dbReference type="FunFam" id="3.40.1170.60:FF:000001">
    <property type="entry name" value="DNA polymerase IV"/>
    <property type="match status" value="1"/>
</dbReference>
<dbReference type="PROSITE" id="PS50173">
    <property type="entry name" value="UMUC"/>
    <property type="match status" value="1"/>
</dbReference>
<evidence type="ECO:0000256" key="12">
    <source>
        <dbReference type="ARBA" id="ARBA00022763"/>
    </source>
</evidence>
<dbReference type="EC" id="2.7.7.7" evidence="5"/>
<dbReference type="AlphaFoldDB" id="A0A381SP35"/>
<evidence type="ECO:0000256" key="11">
    <source>
        <dbReference type="ARBA" id="ARBA00022723"/>
    </source>
</evidence>
<evidence type="ECO:0000259" key="18">
    <source>
        <dbReference type="PROSITE" id="PS50173"/>
    </source>
</evidence>
<keyword evidence="15" id="KW-0238">DNA-binding</keyword>
<evidence type="ECO:0000256" key="14">
    <source>
        <dbReference type="ARBA" id="ARBA00022932"/>
    </source>
</evidence>
<comment type="catalytic activity">
    <reaction evidence="17">
        <text>DNA(n) + a 2'-deoxyribonucleoside 5'-triphosphate = DNA(n+1) + diphosphate</text>
        <dbReference type="Rhea" id="RHEA:22508"/>
        <dbReference type="Rhea" id="RHEA-COMP:17339"/>
        <dbReference type="Rhea" id="RHEA-COMP:17340"/>
        <dbReference type="ChEBI" id="CHEBI:33019"/>
        <dbReference type="ChEBI" id="CHEBI:61560"/>
        <dbReference type="ChEBI" id="CHEBI:173112"/>
        <dbReference type="EC" id="2.7.7.7"/>
    </reaction>
</comment>
<dbReference type="InterPro" id="IPR036775">
    <property type="entry name" value="DNA_pol_Y-fam_lit_finger_sf"/>
</dbReference>
<evidence type="ECO:0000313" key="19">
    <source>
        <dbReference type="EMBL" id="SVA05229.1"/>
    </source>
</evidence>
<comment type="similarity">
    <text evidence="3">Belongs to the DNA polymerase type-Y family.</text>
</comment>
<dbReference type="GO" id="GO:0042276">
    <property type="term" value="P:error-prone translesion synthesis"/>
    <property type="evidence" value="ECO:0007669"/>
    <property type="project" value="TreeGrafter"/>
</dbReference>
<dbReference type="InterPro" id="IPR050116">
    <property type="entry name" value="DNA_polymerase-Y"/>
</dbReference>
<dbReference type="Gene3D" id="3.30.70.270">
    <property type="match status" value="1"/>
</dbReference>
<evidence type="ECO:0000256" key="9">
    <source>
        <dbReference type="ARBA" id="ARBA00022695"/>
    </source>
</evidence>
<dbReference type="Gene3D" id="3.40.1170.60">
    <property type="match status" value="1"/>
</dbReference>
<evidence type="ECO:0000256" key="8">
    <source>
        <dbReference type="ARBA" id="ARBA00022679"/>
    </source>
</evidence>
<dbReference type="HAMAP" id="MF_01113">
    <property type="entry name" value="DNApol_IV"/>
    <property type="match status" value="1"/>
</dbReference>
<evidence type="ECO:0000256" key="3">
    <source>
        <dbReference type="ARBA" id="ARBA00010945"/>
    </source>
</evidence>
<dbReference type="InterPro" id="IPR043128">
    <property type="entry name" value="Rev_trsase/Diguanyl_cyclase"/>
</dbReference>
<dbReference type="InterPro" id="IPR017961">
    <property type="entry name" value="DNA_pol_Y-fam_little_finger"/>
</dbReference>
<keyword evidence="14" id="KW-0239">DNA-directed DNA polymerase</keyword>
<keyword evidence="10" id="KW-0235">DNA replication</keyword>